<dbReference type="AlphaFoldDB" id="A0A1H9C2S6"/>
<dbReference type="EMBL" id="FOFZ01000001">
    <property type="protein sequence ID" value="SEP95267.1"/>
    <property type="molecule type" value="Genomic_DNA"/>
</dbReference>
<accession>A0A1H9C2S6</accession>
<dbReference type="Proteomes" id="UP000183658">
    <property type="component" value="Unassembled WGS sequence"/>
</dbReference>
<dbReference type="RefSeq" id="WP_074720075.1">
    <property type="nucleotide sequence ID" value="NZ_CBCRVS010000003.1"/>
</dbReference>
<proteinExistence type="predicted"/>
<organism evidence="2 3">
    <name type="scientific">Flavobacterium frigoris</name>
    <dbReference type="NCBI Taxonomy" id="229204"/>
    <lineage>
        <taxon>Bacteria</taxon>
        <taxon>Pseudomonadati</taxon>
        <taxon>Bacteroidota</taxon>
        <taxon>Flavobacteriia</taxon>
        <taxon>Flavobacteriales</taxon>
        <taxon>Flavobacteriaceae</taxon>
        <taxon>Flavobacterium</taxon>
    </lineage>
</organism>
<feature type="transmembrane region" description="Helical" evidence="1">
    <location>
        <begin position="39"/>
        <end position="60"/>
    </location>
</feature>
<reference evidence="3" key="1">
    <citation type="submission" date="2016-10" db="EMBL/GenBank/DDBJ databases">
        <authorList>
            <person name="Varghese N."/>
            <person name="Submissions S."/>
        </authorList>
    </citation>
    <scope>NUCLEOTIDE SEQUENCE [LARGE SCALE GENOMIC DNA]</scope>
    <source>
        <strain evidence="3">DSM 15719</strain>
    </source>
</reference>
<evidence type="ECO:0000313" key="3">
    <source>
        <dbReference type="Proteomes" id="UP000183658"/>
    </source>
</evidence>
<feature type="transmembrane region" description="Helical" evidence="1">
    <location>
        <begin position="6"/>
        <end position="27"/>
    </location>
</feature>
<sequence length="63" mass="7330">MKIDDMQVNNLGMVLIFVMIMTILFWIMSDRKSKNITKCFTTIIGVLAISKMFEAMTAYFKNK</sequence>
<evidence type="ECO:0000256" key="1">
    <source>
        <dbReference type="SAM" id="Phobius"/>
    </source>
</evidence>
<gene>
    <name evidence="2" type="ORF">SAMN05444355_10155</name>
</gene>
<keyword evidence="3" id="KW-1185">Reference proteome</keyword>
<protein>
    <submittedName>
        <fullName evidence="2">Uncharacterized protein</fullName>
    </submittedName>
</protein>
<evidence type="ECO:0000313" key="2">
    <source>
        <dbReference type="EMBL" id="SEP95267.1"/>
    </source>
</evidence>
<name>A0A1H9C2S6_FLAFI</name>
<keyword evidence="1" id="KW-0812">Transmembrane</keyword>
<keyword evidence="1" id="KW-1133">Transmembrane helix</keyword>
<keyword evidence="1" id="KW-0472">Membrane</keyword>